<reference evidence="2 3" key="1">
    <citation type="journal article" date="2021" name="BMC Genomics">
        <title>Genome-resolved metagenome and metatranscriptome analyses of thermophilic composting reveal key bacterial players and their metabolic interactions.</title>
        <authorList>
            <person name="Braga L.P.P."/>
            <person name="Pereira R.V."/>
            <person name="Martins L.F."/>
            <person name="Moura L.M.S."/>
            <person name="Sanchez F.B."/>
            <person name="Patane J.S.L."/>
            <person name="da Silva A.M."/>
            <person name="Setubal J.C."/>
        </authorList>
    </citation>
    <scope>NUCLEOTIDE SEQUENCE [LARGE SCALE GENOMIC DNA]</scope>
    <source>
        <strain evidence="2">ZC4RG45</strain>
    </source>
</reference>
<evidence type="ECO:0000313" key="3">
    <source>
        <dbReference type="Proteomes" id="UP000249324"/>
    </source>
</evidence>
<dbReference type="Gene3D" id="1.10.8.10">
    <property type="entry name" value="DNA helicase RuvA subunit, C-terminal domain"/>
    <property type="match status" value="1"/>
</dbReference>
<keyword evidence="2" id="KW-0808">Transferase</keyword>
<dbReference type="GO" id="GO:0032259">
    <property type="term" value="P:methylation"/>
    <property type="evidence" value="ECO:0007669"/>
    <property type="project" value="UniProtKB-KW"/>
</dbReference>
<keyword evidence="2" id="KW-0489">Methyltransferase</keyword>
<dbReference type="EMBL" id="QGUI02000134">
    <property type="protein sequence ID" value="MFO7192824.1"/>
    <property type="molecule type" value="Genomic_DNA"/>
</dbReference>
<evidence type="ECO:0000259" key="1">
    <source>
        <dbReference type="Pfam" id="PF17827"/>
    </source>
</evidence>
<dbReference type="InterPro" id="IPR040758">
    <property type="entry name" value="PrmC_N"/>
</dbReference>
<comment type="caution">
    <text evidence="2">The sequence shown here is derived from an EMBL/GenBank/DDBJ whole genome shotgun (WGS) entry which is preliminary data.</text>
</comment>
<dbReference type="Proteomes" id="UP000249324">
    <property type="component" value="Unassembled WGS sequence"/>
</dbReference>
<feature type="non-terminal residue" evidence="2">
    <location>
        <position position="47"/>
    </location>
</feature>
<evidence type="ECO:0000313" key="2">
    <source>
        <dbReference type="EMBL" id="MFO7192824.1"/>
    </source>
</evidence>
<dbReference type="AlphaFoldDB" id="A0ABD6FG69"/>
<accession>A0ABD6FG69</accession>
<gene>
    <name evidence="2" type="ORF">DIU77_011335</name>
</gene>
<sequence length="47" mass="5216">MKRQPLRLAILEAIRIFEQAGVPSPRVDAEVLAAHVLGVDRSRLPLI</sequence>
<proteinExistence type="predicted"/>
<dbReference type="GO" id="GO:0008168">
    <property type="term" value="F:methyltransferase activity"/>
    <property type="evidence" value="ECO:0007669"/>
    <property type="project" value="UniProtKB-KW"/>
</dbReference>
<dbReference type="Pfam" id="PF17827">
    <property type="entry name" value="PrmC_N"/>
    <property type="match status" value="1"/>
</dbReference>
<organism evidence="2 3">
    <name type="scientific">Thermocrispum agreste</name>
    <dbReference type="NCBI Taxonomy" id="37925"/>
    <lineage>
        <taxon>Bacteria</taxon>
        <taxon>Bacillati</taxon>
        <taxon>Actinomycetota</taxon>
        <taxon>Actinomycetes</taxon>
        <taxon>Pseudonocardiales</taxon>
        <taxon>Pseudonocardiaceae</taxon>
        <taxon>Thermocrispum</taxon>
    </lineage>
</organism>
<feature type="domain" description="Release factor glutamine methyltransferase N-terminal" evidence="1">
    <location>
        <begin position="10"/>
        <end position="44"/>
    </location>
</feature>
<name>A0ABD6FG69_9PSEU</name>
<protein>
    <submittedName>
        <fullName evidence="2">Peptide chain release factor N(5)-glutamine methyltransferase</fullName>
    </submittedName>
</protein>